<dbReference type="EMBL" id="AQGS01000089">
    <property type="protein sequence ID" value="EPS43110.1"/>
    <property type="molecule type" value="Genomic_DNA"/>
</dbReference>
<sequence length="329" mass="38096">MSKRFSSAPWRPGRPQLDSTTSLRPSVFQIPELLELILLELPAVTVLTTCRRVSKTWKTFIETSTPLWYYSTTGWRFSQRQHTLEDKVSSRLPSQFTTPMAVEVLSTFWKKLAAKGIDQSLQVTNEPPMGYEYWSPFVHGTRNPLAAMFYIMTLPMRGPICAVNAIRHRVNESKEETNRRKLRSDIKRLYKQFDPVTRLIPFTEPELEKSVFKDIGVLPSCNWVYVQRDFGPDMSGDVKRPSNVENPWANLLHLMVRMAYYRSPKQALPPDGLWNREIDNGADSRFQCDLVYECDVEPGMSNLHTDGLVFSSHAPFDVRFEAKADRRRR</sequence>
<evidence type="ECO:0000313" key="3">
    <source>
        <dbReference type="EMBL" id="EPS43110.1"/>
    </source>
</evidence>
<comment type="caution">
    <text evidence="3">The sequence shown here is derived from an EMBL/GenBank/DDBJ whole genome shotgun (WGS) entry which is preliminary data.</text>
</comment>
<dbReference type="SUPFAM" id="SSF81383">
    <property type="entry name" value="F-box domain"/>
    <property type="match status" value="1"/>
</dbReference>
<dbReference type="InterPro" id="IPR001810">
    <property type="entry name" value="F-box_dom"/>
</dbReference>
<dbReference type="Pfam" id="PF00646">
    <property type="entry name" value="F-box"/>
    <property type="match status" value="1"/>
</dbReference>
<keyword evidence="4" id="KW-1185">Reference proteome</keyword>
<dbReference type="OMA" id="GTICTIR"/>
<feature type="region of interest" description="Disordered" evidence="1">
    <location>
        <begin position="1"/>
        <end position="20"/>
    </location>
</feature>
<feature type="domain" description="F-box" evidence="2">
    <location>
        <begin position="31"/>
        <end position="64"/>
    </location>
</feature>
<dbReference type="OrthoDB" id="3800738at2759"/>
<reference evidence="4" key="2">
    <citation type="submission" date="2013-04" db="EMBL/GenBank/DDBJ databases">
        <title>Genomic mechanisms accounting for the adaptation to parasitism in nematode-trapping fungi.</title>
        <authorList>
            <person name="Ahren D.G."/>
        </authorList>
    </citation>
    <scope>NUCLEOTIDE SEQUENCE [LARGE SCALE GENOMIC DNA]</scope>
    <source>
        <strain evidence="4">CBS 200.50</strain>
    </source>
</reference>
<dbReference type="Gene3D" id="1.20.1280.50">
    <property type="match status" value="1"/>
</dbReference>
<dbReference type="Proteomes" id="UP000015100">
    <property type="component" value="Unassembled WGS sequence"/>
</dbReference>
<organism evidence="3 4">
    <name type="scientific">Dactylellina haptotyla (strain CBS 200.50)</name>
    <name type="common">Nematode-trapping fungus</name>
    <name type="synonym">Monacrosporium haptotylum</name>
    <dbReference type="NCBI Taxonomy" id="1284197"/>
    <lineage>
        <taxon>Eukaryota</taxon>
        <taxon>Fungi</taxon>
        <taxon>Dikarya</taxon>
        <taxon>Ascomycota</taxon>
        <taxon>Pezizomycotina</taxon>
        <taxon>Orbiliomycetes</taxon>
        <taxon>Orbiliales</taxon>
        <taxon>Orbiliaceae</taxon>
        <taxon>Dactylellina</taxon>
    </lineage>
</organism>
<protein>
    <recommendedName>
        <fullName evidence="2">F-box domain-containing protein</fullName>
    </recommendedName>
</protein>
<evidence type="ECO:0000256" key="1">
    <source>
        <dbReference type="SAM" id="MobiDB-lite"/>
    </source>
</evidence>
<evidence type="ECO:0000259" key="2">
    <source>
        <dbReference type="Pfam" id="PF00646"/>
    </source>
</evidence>
<evidence type="ECO:0000313" key="4">
    <source>
        <dbReference type="Proteomes" id="UP000015100"/>
    </source>
</evidence>
<dbReference type="InterPro" id="IPR036047">
    <property type="entry name" value="F-box-like_dom_sf"/>
</dbReference>
<dbReference type="HOGENOM" id="CLU_844736_0_0_1"/>
<name>S8AJH3_DACHA</name>
<dbReference type="AlphaFoldDB" id="S8AJH3"/>
<reference evidence="3 4" key="1">
    <citation type="journal article" date="2013" name="PLoS Genet.">
        <title>Genomic mechanisms accounting for the adaptation to parasitism in nematode-trapping fungi.</title>
        <authorList>
            <person name="Meerupati T."/>
            <person name="Andersson K.M."/>
            <person name="Friman E."/>
            <person name="Kumar D."/>
            <person name="Tunlid A."/>
            <person name="Ahren D."/>
        </authorList>
    </citation>
    <scope>NUCLEOTIDE SEQUENCE [LARGE SCALE GENOMIC DNA]</scope>
    <source>
        <strain evidence="3 4">CBS 200.50</strain>
    </source>
</reference>
<gene>
    <name evidence="3" type="ORF">H072_2895</name>
</gene>
<proteinExistence type="predicted"/>
<accession>S8AJH3</accession>